<dbReference type="EMBL" id="HACA01015630">
    <property type="protein sequence ID" value="CDW32991.1"/>
    <property type="molecule type" value="Transcribed_RNA"/>
</dbReference>
<protein>
    <submittedName>
        <fullName evidence="1">Putative LOC101280491 [Orcinus orca]</fullName>
    </submittedName>
</protein>
<proteinExistence type="predicted"/>
<name>A0A0K2U5K9_LEPSM</name>
<sequence length="140" mass="14922">MYFGYGSPRTMKLLGGSVFGHSLRSFRNSVLGQLSGEEKTDCSLDFSGGDGGPLVVVSETRRLGSDSLKDIVHEGVHDAHGLGRDASVRVDLLQDLINVNGIGFFPLVGSPLSGSFVDILLGFSCLLSGLSCRLGWHDCY</sequence>
<reference evidence="1" key="1">
    <citation type="submission" date="2014-05" db="EMBL/GenBank/DDBJ databases">
        <authorList>
            <person name="Chronopoulou M."/>
        </authorList>
    </citation>
    <scope>NUCLEOTIDE SEQUENCE</scope>
    <source>
        <tissue evidence="1">Whole organism</tissue>
    </source>
</reference>
<evidence type="ECO:0000313" key="1">
    <source>
        <dbReference type="EMBL" id="CDW32991.1"/>
    </source>
</evidence>
<dbReference type="AlphaFoldDB" id="A0A0K2U5K9"/>
<organism evidence="1">
    <name type="scientific">Lepeophtheirus salmonis</name>
    <name type="common">Salmon louse</name>
    <name type="synonym">Caligus salmonis</name>
    <dbReference type="NCBI Taxonomy" id="72036"/>
    <lineage>
        <taxon>Eukaryota</taxon>
        <taxon>Metazoa</taxon>
        <taxon>Ecdysozoa</taxon>
        <taxon>Arthropoda</taxon>
        <taxon>Crustacea</taxon>
        <taxon>Multicrustacea</taxon>
        <taxon>Hexanauplia</taxon>
        <taxon>Copepoda</taxon>
        <taxon>Siphonostomatoida</taxon>
        <taxon>Caligidae</taxon>
        <taxon>Lepeophtheirus</taxon>
    </lineage>
</organism>
<accession>A0A0K2U5K9</accession>